<evidence type="ECO:0000256" key="7">
    <source>
        <dbReference type="SAM" id="Phobius"/>
    </source>
</evidence>
<feature type="region of interest" description="Disordered" evidence="6">
    <location>
        <begin position="220"/>
        <end position="240"/>
    </location>
</feature>
<dbReference type="AlphaFoldDB" id="G5AYD7"/>
<evidence type="ECO:0000256" key="4">
    <source>
        <dbReference type="ARBA" id="ARBA00022989"/>
    </source>
</evidence>
<evidence type="ECO:0000256" key="5">
    <source>
        <dbReference type="ARBA" id="ARBA00023136"/>
    </source>
</evidence>
<gene>
    <name evidence="8" type="ORF">GW7_01731</name>
</gene>
<evidence type="ECO:0000256" key="1">
    <source>
        <dbReference type="ARBA" id="ARBA00004141"/>
    </source>
</evidence>
<sequence length="240" mass="25352">MSSYPTTYPCHEMPNPYPPSSSLASEPQQPVGFIHTGQGAQLSFVASPAVFPSSQLGQGNVQLTNPRASTAATNPKGAIKILGGIQIVIGIMLPGFGIILALLSYTLDHAWGFYSISFVAGYPFWGGLCLKGSLGMNIVSCIFSITGATLLLVDVGIKAHDWQVYWALVSGKGISAMLALFSLLEFCIACATAHFATKAISSPKTSVLVVPNMYVTNPMMQESTPAPPRSDSQPPYASGY</sequence>
<dbReference type="FunCoup" id="G5AYD7">
    <property type="interactions" value="345"/>
</dbReference>
<dbReference type="InterPro" id="IPR030417">
    <property type="entry name" value="MS4A"/>
</dbReference>
<protein>
    <submittedName>
        <fullName evidence="8">Membrane-spanning 4-domains subfamily A member 12</fullName>
    </submittedName>
</protein>
<dbReference type="PANTHER" id="PTHR23320:SF72">
    <property type="entry name" value="MEMBRANE-SPANNING 4-DOMAINS SUBFAMILY A MEMBER 12"/>
    <property type="match status" value="1"/>
</dbReference>
<dbReference type="Proteomes" id="UP000006813">
    <property type="component" value="Unassembled WGS sequence"/>
</dbReference>
<feature type="transmembrane region" description="Helical" evidence="7">
    <location>
        <begin position="111"/>
        <end position="130"/>
    </location>
</feature>
<evidence type="ECO:0000256" key="3">
    <source>
        <dbReference type="ARBA" id="ARBA00022692"/>
    </source>
</evidence>
<name>G5AYD7_HETGA</name>
<dbReference type="PANTHER" id="PTHR23320">
    <property type="entry name" value="MEMBRANE-SPANNING 4-DOMAINS SUBFAMILY A MS4A -RELATED"/>
    <property type="match status" value="1"/>
</dbReference>
<dbReference type="InParanoid" id="G5AYD7"/>
<dbReference type="eggNOG" id="ENOG502S2RH">
    <property type="taxonomic scope" value="Eukaryota"/>
</dbReference>
<feature type="transmembrane region" description="Helical" evidence="7">
    <location>
        <begin position="137"/>
        <end position="157"/>
    </location>
</feature>
<comment type="similarity">
    <text evidence="2">Belongs to the MS4A family.</text>
</comment>
<dbReference type="GO" id="GO:0007166">
    <property type="term" value="P:cell surface receptor signaling pathway"/>
    <property type="evidence" value="ECO:0007669"/>
    <property type="project" value="TreeGrafter"/>
</dbReference>
<evidence type="ECO:0000313" key="8">
    <source>
        <dbReference type="EMBL" id="EHB02048.1"/>
    </source>
</evidence>
<keyword evidence="3 7" id="KW-0812">Transmembrane</keyword>
<dbReference type="EMBL" id="JH167515">
    <property type="protein sequence ID" value="EHB02048.1"/>
    <property type="molecule type" value="Genomic_DNA"/>
</dbReference>
<proteinExistence type="inferred from homology"/>
<evidence type="ECO:0000313" key="9">
    <source>
        <dbReference type="Proteomes" id="UP000006813"/>
    </source>
</evidence>
<keyword evidence="4 7" id="KW-1133">Transmembrane helix</keyword>
<feature type="transmembrane region" description="Helical" evidence="7">
    <location>
        <begin position="177"/>
        <end position="196"/>
    </location>
</feature>
<accession>G5AYD7</accession>
<dbReference type="InterPro" id="IPR007237">
    <property type="entry name" value="CD20-like"/>
</dbReference>
<comment type="subcellular location">
    <subcellularLocation>
        <location evidence="1">Membrane</location>
        <topology evidence="1">Multi-pass membrane protein</topology>
    </subcellularLocation>
</comment>
<evidence type="ECO:0000256" key="6">
    <source>
        <dbReference type="SAM" id="MobiDB-lite"/>
    </source>
</evidence>
<evidence type="ECO:0000256" key="2">
    <source>
        <dbReference type="ARBA" id="ARBA00009565"/>
    </source>
</evidence>
<dbReference type="Pfam" id="PF04103">
    <property type="entry name" value="CD20"/>
    <property type="match status" value="1"/>
</dbReference>
<keyword evidence="5 7" id="KW-0472">Membrane</keyword>
<reference evidence="8 9" key="1">
    <citation type="journal article" date="2011" name="Nature">
        <title>Genome sequencing reveals insights into physiology and longevity of the naked mole rat.</title>
        <authorList>
            <person name="Kim E.B."/>
            <person name="Fang X."/>
            <person name="Fushan A.A."/>
            <person name="Huang Z."/>
            <person name="Lobanov A.V."/>
            <person name="Han L."/>
            <person name="Marino S.M."/>
            <person name="Sun X."/>
            <person name="Turanov A.A."/>
            <person name="Yang P."/>
            <person name="Yim S.H."/>
            <person name="Zhao X."/>
            <person name="Kasaikina M.V."/>
            <person name="Stoletzki N."/>
            <person name="Peng C."/>
            <person name="Polak P."/>
            <person name="Xiong Z."/>
            <person name="Kiezun A."/>
            <person name="Zhu Y."/>
            <person name="Chen Y."/>
            <person name="Kryukov G.V."/>
            <person name="Zhang Q."/>
            <person name="Peshkin L."/>
            <person name="Yang L."/>
            <person name="Bronson R.T."/>
            <person name="Buffenstein R."/>
            <person name="Wang B."/>
            <person name="Han C."/>
            <person name="Li Q."/>
            <person name="Chen L."/>
            <person name="Zhao W."/>
            <person name="Sunyaev S.R."/>
            <person name="Park T.J."/>
            <person name="Zhang G."/>
            <person name="Wang J."/>
            <person name="Gladyshev V.N."/>
        </authorList>
    </citation>
    <scope>NUCLEOTIDE SEQUENCE [LARGE SCALE GENOMIC DNA]</scope>
</reference>
<feature type="region of interest" description="Disordered" evidence="6">
    <location>
        <begin position="1"/>
        <end position="26"/>
    </location>
</feature>
<dbReference type="GO" id="GO:0005886">
    <property type="term" value="C:plasma membrane"/>
    <property type="evidence" value="ECO:0007669"/>
    <property type="project" value="TreeGrafter"/>
</dbReference>
<dbReference type="STRING" id="10181.G5AYD7"/>
<feature type="transmembrane region" description="Helical" evidence="7">
    <location>
        <begin position="81"/>
        <end position="105"/>
    </location>
</feature>
<organism evidence="8 9">
    <name type="scientific">Heterocephalus glaber</name>
    <name type="common">Naked mole rat</name>
    <dbReference type="NCBI Taxonomy" id="10181"/>
    <lineage>
        <taxon>Eukaryota</taxon>
        <taxon>Metazoa</taxon>
        <taxon>Chordata</taxon>
        <taxon>Craniata</taxon>
        <taxon>Vertebrata</taxon>
        <taxon>Euteleostomi</taxon>
        <taxon>Mammalia</taxon>
        <taxon>Eutheria</taxon>
        <taxon>Euarchontoglires</taxon>
        <taxon>Glires</taxon>
        <taxon>Rodentia</taxon>
        <taxon>Hystricomorpha</taxon>
        <taxon>Bathyergidae</taxon>
        <taxon>Heterocephalus</taxon>
    </lineage>
</organism>